<dbReference type="SUPFAM" id="SSF46689">
    <property type="entry name" value="Homeodomain-like"/>
    <property type="match status" value="1"/>
</dbReference>
<dbReference type="InterPro" id="IPR036271">
    <property type="entry name" value="Tet_transcr_reg_TetR-rel_C_sf"/>
</dbReference>
<keyword evidence="7" id="KW-1185">Reference proteome</keyword>
<keyword evidence="3" id="KW-0804">Transcription</keyword>
<organism evidence="6 7">
    <name type="scientific">Gordonia liuliyuniae</name>
    <dbReference type="NCBI Taxonomy" id="2911517"/>
    <lineage>
        <taxon>Bacteria</taxon>
        <taxon>Bacillati</taxon>
        <taxon>Actinomycetota</taxon>
        <taxon>Actinomycetes</taxon>
        <taxon>Mycobacteriales</taxon>
        <taxon>Gordoniaceae</taxon>
        <taxon>Gordonia</taxon>
    </lineage>
</organism>
<name>A0ABS9IPA2_9ACTN</name>
<proteinExistence type="predicted"/>
<evidence type="ECO:0000256" key="1">
    <source>
        <dbReference type="ARBA" id="ARBA00023015"/>
    </source>
</evidence>
<accession>A0ABS9IPA2</accession>
<gene>
    <name evidence="6" type="ORF">L5G33_02795</name>
</gene>
<dbReference type="InterPro" id="IPR001647">
    <property type="entry name" value="HTH_TetR"/>
</dbReference>
<dbReference type="PANTHER" id="PTHR30055:SF234">
    <property type="entry name" value="HTH-TYPE TRANSCRIPTIONAL REGULATOR BETI"/>
    <property type="match status" value="1"/>
</dbReference>
<evidence type="ECO:0000313" key="6">
    <source>
        <dbReference type="EMBL" id="MCF8587394.1"/>
    </source>
</evidence>
<feature type="DNA-binding region" description="H-T-H motif" evidence="4">
    <location>
        <begin position="39"/>
        <end position="58"/>
    </location>
</feature>
<evidence type="ECO:0000259" key="5">
    <source>
        <dbReference type="PROSITE" id="PS50977"/>
    </source>
</evidence>
<dbReference type="PRINTS" id="PR00455">
    <property type="entry name" value="HTHTETR"/>
</dbReference>
<dbReference type="Proteomes" id="UP001200110">
    <property type="component" value="Unassembled WGS sequence"/>
</dbReference>
<dbReference type="EMBL" id="JAKKOR010000001">
    <property type="protein sequence ID" value="MCF8587394.1"/>
    <property type="molecule type" value="Genomic_DNA"/>
</dbReference>
<keyword evidence="2 4" id="KW-0238">DNA-binding</keyword>
<evidence type="ECO:0000256" key="2">
    <source>
        <dbReference type="ARBA" id="ARBA00023125"/>
    </source>
</evidence>
<dbReference type="RefSeq" id="WP_236996607.1">
    <property type="nucleotide sequence ID" value="NZ_JAKKOR010000001.1"/>
</dbReference>
<evidence type="ECO:0000256" key="4">
    <source>
        <dbReference type="PROSITE-ProRule" id="PRU00335"/>
    </source>
</evidence>
<dbReference type="SUPFAM" id="SSF48498">
    <property type="entry name" value="Tetracyclin repressor-like, C-terminal domain"/>
    <property type="match status" value="1"/>
</dbReference>
<dbReference type="PANTHER" id="PTHR30055">
    <property type="entry name" value="HTH-TYPE TRANSCRIPTIONAL REGULATOR RUTR"/>
    <property type="match status" value="1"/>
</dbReference>
<comment type="caution">
    <text evidence="6">The sequence shown here is derived from an EMBL/GenBank/DDBJ whole genome shotgun (WGS) entry which is preliminary data.</text>
</comment>
<dbReference type="InterPro" id="IPR009057">
    <property type="entry name" value="Homeodomain-like_sf"/>
</dbReference>
<dbReference type="Pfam" id="PF00440">
    <property type="entry name" value="TetR_N"/>
    <property type="match status" value="1"/>
</dbReference>
<dbReference type="Gene3D" id="1.10.357.10">
    <property type="entry name" value="Tetracycline Repressor, domain 2"/>
    <property type="match status" value="1"/>
</dbReference>
<dbReference type="InterPro" id="IPR050109">
    <property type="entry name" value="HTH-type_TetR-like_transc_reg"/>
</dbReference>
<evidence type="ECO:0000313" key="7">
    <source>
        <dbReference type="Proteomes" id="UP001200110"/>
    </source>
</evidence>
<reference evidence="6 7" key="1">
    <citation type="submission" date="2022-01" db="EMBL/GenBank/DDBJ databases">
        <authorList>
            <person name="Huang Y."/>
        </authorList>
    </citation>
    <scope>NUCLEOTIDE SEQUENCE [LARGE SCALE GENOMIC DNA]</scope>
    <source>
        <strain evidence="6 7">HY366</strain>
    </source>
</reference>
<feature type="domain" description="HTH tetR-type" evidence="5">
    <location>
        <begin position="17"/>
        <end position="76"/>
    </location>
</feature>
<sequence>MSFESAAAPANSRSDARSNHARILAAATRVLGRDGHSSTLSSIAEEAGVGIGTLYRHFPNRGRLVEAVYRSRVQDLCDAADDALADEPSARVALRTWMGRFAAMLVDNRDVPEALKPALATGSEFREETGGLLIAAVQSLLDAGRVRREFRVDVAPVDILRTVTGLAYVSQHLDDVEKPLDVFLDGLRPITP</sequence>
<evidence type="ECO:0000256" key="3">
    <source>
        <dbReference type="ARBA" id="ARBA00023163"/>
    </source>
</evidence>
<protein>
    <submittedName>
        <fullName evidence="6">TetR/AcrR family transcriptional regulator</fullName>
    </submittedName>
</protein>
<keyword evidence="1" id="KW-0805">Transcription regulation</keyword>
<dbReference type="PROSITE" id="PS50977">
    <property type="entry name" value="HTH_TETR_2"/>
    <property type="match status" value="1"/>
</dbReference>